<dbReference type="Pfam" id="PF07660">
    <property type="entry name" value="STN"/>
    <property type="match status" value="1"/>
</dbReference>
<keyword evidence="10 17" id="KW-0675">Receptor</keyword>
<keyword evidence="7" id="KW-0408">Iron</keyword>
<dbReference type="PROSITE" id="PS52016">
    <property type="entry name" value="TONB_DEPENDENT_REC_3"/>
    <property type="match status" value="1"/>
</dbReference>
<dbReference type="InterPro" id="IPR011662">
    <property type="entry name" value="Secretin/TonB_short_N"/>
</dbReference>
<evidence type="ECO:0000256" key="15">
    <source>
        <dbReference type="SAM" id="SignalP"/>
    </source>
</evidence>
<dbReference type="InterPro" id="IPR037066">
    <property type="entry name" value="Plug_dom_sf"/>
</dbReference>
<feature type="domain" description="Secretin/TonB short N-terminal" evidence="16">
    <location>
        <begin position="59"/>
        <end position="110"/>
    </location>
</feature>
<dbReference type="CDD" id="cd01347">
    <property type="entry name" value="ligand_gated_channel"/>
    <property type="match status" value="1"/>
</dbReference>
<dbReference type="Pfam" id="PF00593">
    <property type="entry name" value="TonB_dep_Rec_b-barrel"/>
    <property type="match status" value="1"/>
</dbReference>
<comment type="similarity">
    <text evidence="2 12 13">Belongs to the TonB-dependent receptor family.</text>
</comment>
<dbReference type="NCBIfam" id="TIGR01783">
    <property type="entry name" value="TonB-siderophor"/>
    <property type="match status" value="1"/>
</dbReference>
<evidence type="ECO:0000256" key="5">
    <source>
        <dbReference type="ARBA" id="ARBA00022496"/>
    </source>
</evidence>
<reference evidence="17 18" key="1">
    <citation type="submission" date="2022-04" db="EMBL/GenBank/DDBJ databases">
        <authorList>
            <person name="Huq M.A."/>
        </authorList>
    </citation>
    <scope>NUCLEOTIDE SEQUENCE [LARGE SCALE GENOMIC DNA]</scope>
    <source>
        <strain evidence="17 18">MAH-33</strain>
    </source>
</reference>
<dbReference type="Gene3D" id="3.55.50.30">
    <property type="match status" value="1"/>
</dbReference>
<evidence type="ECO:0000256" key="13">
    <source>
        <dbReference type="RuleBase" id="RU003357"/>
    </source>
</evidence>
<evidence type="ECO:0000256" key="14">
    <source>
        <dbReference type="SAM" id="MobiDB-lite"/>
    </source>
</evidence>
<comment type="subcellular location">
    <subcellularLocation>
        <location evidence="1 12">Cell outer membrane</location>
        <topology evidence="1 12">Multi-pass membrane protein</topology>
    </subcellularLocation>
</comment>
<dbReference type="Gene3D" id="2.170.130.10">
    <property type="entry name" value="TonB-dependent receptor, plug domain"/>
    <property type="match status" value="1"/>
</dbReference>
<keyword evidence="6 12" id="KW-0812">Transmembrane</keyword>
<evidence type="ECO:0000313" key="17">
    <source>
        <dbReference type="EMBL" id="MCK0532579.1"/>
    </source>
</evidence>
<comment type="caution">
    <text evidence="17">The sequence shown here is derived from an EMBL/GenBank/DDBJ whole genome shotgun (WGS) entry which is preliminary data.</text>
</comment>
<keyword evidence="15" id="KW-0732">Signal</keyword>
<evidence type="ECO:0000256" key="2">
    <source>
        <dbReference type="ARBA" id="ARBA00009810"/>
    </source>
</evidence>
<feature type="chain" id="PRO_5047528891" evidence="15">
    <location>
        <begin position="30"/>
        <end position="867"/>
    </location>
</feature>
<evidence type="ECO:0000256" key="7">
    <source>
        <dbReference type="ARBA" id="ARBA00023004"/>
    </source>
</evidence>
<evidence type="ECO:0000313" key="18">
    <source>
        <dbReference type="Proteomes" id="UP001203512"/>
    </source>
</evidence>
<keyword evidence="4 12" id="KW-1134">Transmembrane beta strand</keyword>
<organism evidence="17 18">
    <name type="scientific">Sphingobium agri</name>
    <dbReference type="NCBI Taxonomy" id="2933566"/>
    <lineage>
        <taxon>Bacteria</taxon>
        <taxon>Pseudomonadati</taxon>
        <taxon>Pseudomonadota</taxon>
        <taxon>Alphaproteobacteria</taxon>
        <taxon>Sphingomonadales</taxon>
        <taxon>Sphingomonadaceae</taxon>
        <taxon>Sphingobium</taxon>
    </lineage>
</organism>
<evidence type="ECO:0000256" key="4">
    <source>
        <dbReference type="ARBA" id="ARBA00022452"/>
    </source>
</evidence>
<dbReference type="Pfam" id="PF07715">
    <property type="entry name" value="Plug"/>
    <property type="match status" value="1"/>
</dbReference>
<feature type="signal peptide" evidence="15">
    <location>
        <begin position="1"/>
        <end position="29"/>
    </location>
</feature>
<dbReference type="RefSeq" id="WP_247233153.1">
    <property type="nucleotide sequence ID" value="NZ_JALKHS010000010.1"/>
</dbReference>
<evidence type="ECO:0000256" key="1">
    <source>
        <dbReference type="ARBA" id="ARBA00004571"/>
    </source>
</evidence>
<feature type="region of interest" description="Disordered" evidence="14">
    <location>
        <begin position="153"/>
        <end position="173"/>
    </location>
</feature>
<dbReference type="InterPro" id="IPR012910">
    <property type="entry name" value="Plug_dom"/>
</dbReference>
<evidence type="ECO:0000256" key="12">
    <source>
        <dbReference type="PROSITE-ProRule" id="PRU01360"/>
    </source>
</evidence>
<keyword evidence="11 12" id="KW-0998">Cell outer membrane</keyword>
<name>A0ABT0DZM8_9SPHN</name>
<dbReference type="InterPro" id="IPR010105">
    <property type="entry name" value="TonB_sidphr_rcpt"/>
</dbReference>
<dbReference type="PANTHER" id="PTHR32552:SF74">
    <property type="entry name" value="HYDROXAMATE SIDEROPHORE RECEPTOR FHUE"/>
    <property type="match status" value="1"/>
</dbReference>
<keyword evidence="9 12" id="KW-0472">Membrane</keyword>
<keyword evidence="8 13" id="KW-0798">TonB box</keyword>
<dbReference type="InterPro" id="IPR036942">
    <property type="entry name" value="Beta-barrel_TonB_sf"/>
</dbReference>
<dbReference type="InterPro" id="IPR000531">
    <property type="entry name" value="Beta-barrel_TonB"/>
</dbReference>
<dbReference type="EMBL" id="JALKHS010000010">
    <property type="protein sequence ID" value="MCK0532579.1"/>
    <property type="molecule type" value="Genomic_DNA"/>
</dbReference>
<accession>A0ABT0DZM8</accession>
<keyword evidence="18" id="KW-1185">Reference proteome</keyword>
<sequence length="867" mass="93897">MNFFKRMCLGTVVSSLALGTGILPAGAQAQQTAATGVELNIPPGPVSRAAIAFSQAAGVQLILDSSVANGVSSPGVRGRYPVADGLARLLAGTGLTFRYSSSNVIVIERAPEASTSGARTFDRVLVEGTRETGNGAGGGAFAALDGFGSGAGASGSSDVTATEGTRSLTSNGVTVGGRTPVALKDIPQSASVVTSARLQQQNITNVQDALQQMPGITVQTVQTGQQRYLSRGFIVDSFATDGGAVSTFLRDAPAPDMAQFDHVEVLRGADALFGGAGNPSGTVNLVRKRPLDHQQFSFELQGGSWNNYRGVIDANGLLTEDGRVRQRFVLSYQDKEAFYDFEQSSTINLYGVTEADLGPRTLVRVGGSYQYRDIQGPINFGLPFGNDGKDLQLRRSFSLSSPDDYQNSHTYGAFGQIDHQFSDRWSVVVKSEWQKYTRDARQIAFSNNIASTQVNIPVRHLATAAMLENELTSFNASAALSGQFDLFGQTQKVTLGADYLKTRQKNTADQANVFYTFPLAQYDPDLIVFPSTLPDGSIRTQEARQIGVYGKLDLKPLSFWHLSLGARLNWFELDSTNFVRFGTFTSTIVAPTNKVNAHLSPGVSTSFDITENLSLYGSWFQIFTPQATFITAEGDTLPPVTGDTYEVGVKGSFMDGKINASLSFYKQMSENRAVQTGFGSIRPGYSCCYVNGGQYQNKGIDFEVGGEVLKNLQVQLSYNYVKEDFDRDVANTAGGAFVTQQPKHQIKLWSDYDAGSLLKGLHLGLGFRLESSRYTVGTACINGDFDTNSGLCRRDNLTVPFTPFNFTQPEYHVFDARIGYDITDALSASLNVTNINDAKYYRTIGSNRLGNFYGEPRAFMLALRGRL</sequence>
<dbReference type="SUPFAM" id="SSF56935">
    <property type="entry name" value="Porins"/>
    <property type="match status" value="1"/>
</dbReference>
<gene>
    <name evidence="17" type="ORF">MU848_13390</name>
</gene>
<evidence type="ECO:0000256" key="3">
    <source>
        <dbReference type="ARBA" id="ARBA00022448"/>
    </source>
</evidence>
<dbReference type="InterPro" id="IPR039426">
    <property type="entry name" value="TonB-dep_rcpt-like"/>
</dbReference>
<dbReference type="PANTHER" id="PTHR32552">
    <property type="entry name" value="FERRICHROME IRON RECEPTOR-RELATED"/>
    <property type="match status" value="1"/>
</dbReference>
<feature type="compositionally biased region" description="Polar residues" evidence="14">
    <location>
        <begin position="159"/>
        <end position="173"/>
    </location>
</feature>
<dbReference type="Gene3D" id="2.40.170.20">
    <property type="entry name" value="TonB-dependent receptor, beta-barrel domain"/>
    <property type="match status" value="1"/>
</dbReference>
<evidence type="ECO:0000256" key="11">
    <source>
        <dbReference type="ARBA" id="ARBA00023237"/>
    </source>
</evidence>
<evidence type="ECO:0000256" key="9">
    <source>
        <dbReference type="ARBA" id="ARBA00023136"/>
    </source>
</evidence>
<dbReference type="SMART" id="SM00965">
    <property type="entry name" value="STN"/>
    <property type="match status" value="1"/>
</dbReference>
<protein>
    <submittedName>
        <fullName evidence="17">TonB-dependent receptor</fullName>
    </submittedName>
</protein>
<evidence type="ECO:0000256" key="10">
    <source>
        <dbReference type="ARBA" id="ARBA00023170"/>
    </source>
</evidence>
<evidence type="ECO:0000256" key="8">
    <source>
        <dbReference type="ARBA" id="ARBA00023077"/>
    </source>
</evidence>
<keyword evidence="5" id="KW-0410">Iron transport</keyword>
<evidence type="ECO:0000256" key="6">
    <source>
        <dbReference type="ARBA" id="ARBA00022692"/>
    </source>
</evidence>
<keyword evidence="5" id="KW-0406">Ion transport</keyword>
<evidence type="ECO:0000259" key="16">
    <source>
        <dbReference type="SMART" id="SM00965"/>
    </source>
</evidence>
<keyword evidence="3 12" id="KW-0813">Transport</keyword>
<dbReference type="Proteomes" id="UP001203512">
    <property type="component" value="Unassembled WGS sequence"/>
</dbReference>
<proteinExistence type="inferred from homology"/>